<dbReference type="GO" id="GO:0005634">
    <property type="term" value="C:nucleus"/>
    <property type="evidence" value="ECO:0007669"/>
    <property type="project" value="UniProtKB-SubCell"/>
</dbReference>
<comment type="subcellular location">
    <subcellularLocation>
        <location evidence="1 10 12">Nucleus</location>
    </subcellularLocation>
</comment>
<evidence type="ECO:0000256" key="4">
    <source>
        <dbReference type="ARBA" id="ARBA00022833"/>
    </source>
</evidence>
<evidence type="ECO:0000256" key="8">
    <source>
        <dbReference type="ARBA" id="ARBA00023242"/>
    </source>
</evidence>
<evidence type="ECO:0000313" key="16">
    <source>
        <dbReference type="Proteomes" id="UP000192220"/>
    </source>
</evidence>
<dbReference type="AlphaFoldDB" id="A0A2I4CHB5"/>
<dbReference type="PANTHER" id="PTHR24208:SF95">
    <property type="entry name" value="LIM_HOMEOBOX PROTEIN LHX9"/>
    <property type="match status" value="1"/>
</dbReference>
<dbReference type="Pfam" id="PF00046">
    <property type="entry name" value="Homeodomain"/>
    <property type="match status" value="1"/>
</dbReference>
<evidence type="ECO:0000256" key="2">
    <source>
        <dbReference type="ARBA" id="ARBA00022723"/>
    </source>
</evidence>
<dbReference type="InterPro" id="IPR050453">
    <property type="entry name" value="LIM_Homeobox_TF"/>
</dbReference>
<dbReference type="SMART" id="SM00389">
    <property type="entry name" value="HOX"/>
    <property type="match status" value="1"/>
</dbReference>
<dbReference type="InterPro" id="IPR017970">
    <property type="entry name" value="Homeobox_CS"/>
</dbReference>
<dbReference type="GO" id="GO:0030182">
    <property type="term" value="P:neuron differentiation"/>
    <property type="evidence" value="ECO:0007669"/>
    <property type="project" value="TreeGrafter"/>
</dbReference>
<dbReference type="InterPro" id="IPR001356">
    <property type="entry name" value="HD"/>
</dbReference>
<feature type="compositionally biased region" description="Low complexity" evidence="13">
    <location>
        <begin position="294"/>
        <end position="314"/>
    </location>
</feature>
<organism evidence="16 17">
    <name type="scientific">Austrofundulus limnaeus</name>
    <name type="common">Annual killifish</name>
    <dbReference type="NCBI Taxonomy" id="52670"/>
    <lineage>
        <taxon>Eukaryota</taxon>
        <taxon>Metazoa</taxon>
        <taxon>Chordata</taxon>
        <taxon>Craniata</taxon>
        <taxon>Vertebrata</taxon>
        <taxon>Euteleostomi</taxon>
        <taxon>Actinopterygii</taxon>
        <taxon>Neopterygii</taxon>
        <taxon>Teleostei</taxon>
        <taxon>Neoteleostei</taxon>
        <taxon>Acanthomorphata</taxon>
        <taxon>Ovalentaria</taxon>
        <taxon>Atherinomorphae</taxon>
        <taxon>Cyprinodontiformes</taxon>
        <taxon>Rivulidae</taxon>
        <taxon>Austrofundulus</taxon>
    </lineage>
</organism>
<protein>
    <recommendedName>
        <fullName evidence="9">LIM/homeobox protein Lhx9</fullName>
    </recommendedName>
</protein>
<evidence type="ECO:0000256" key="1">
    <source>
        <dbReference type="ARBA" id="ARBA00004123"/>
    </source>
</evidence>
<feature type="region of interest" description="Disordered" evidence="13">
    <location>
        <begin position="179"/>
        <end position="228"/>
    </location>
</feature>
<dbReference type="PROSITE" id="PS50023">
    <property type="entry name" value="LIM_DOMAIN_2"/>
    <property type="match status" value="2"/>
</dbReference>
<dbReference type="GO" id="GO:0000981">
    <property type="term" value="F:DNA-binding transcription factor activity, RNA polymerase II-specific"/>
    <property type="evidence" value="ECO:0007669"/>
    <property type="project" value="InterPro"/>
</dbReference>
<evidence type="ECO:0000256" key="3">
    <source>
        <dbReference type="ARBA" id="ARBA00022737"/>
    </source>
</evidence>
<evidence type="ECO:0000256" key="6">
    <source>
        <dbReference type="ARBA" id="ARBA00023125"/>
    </source>
</evidence>
<dbReference type="PANTHER" id="PTHR24208">
    <property type="entry name" value="LIM/HOMEOBOX PROTEIN LHX"/>
    <property type="match status" value="1"/>
</dbReference>
<gene>
    <name evidence="17" type="primary">LOC106528696</name>
</gene>
<reference evidence="17" key="1">
    <citation type="submission" date="2025-08" db="UniProtKB">
        <authorList>
            <consortium name="RefSeq"/>
        </authorList>
    </citation>
    <scope>IDENTIFICATION</scope>
    <source>
        <strain evidence="17">Quisiro</strain>
        <tissue evidence="17">Liver</tissue>
    </source>
</reference>
<evidence type="ECO:0000256" key="12">
    <source>
        <dbReference type="RuleBase" id="RU000682"/>
    </source>
</evidence>
<dbReference type="OrthoDB" id="9990008at2759"/>
<dbReference type="SMART" id="SM00132">
    <property type="entry name" value="LIM"/>
    <property type="match status" value="2"/>
</dbReference>
<name>A0A2I4CHB5_AUSLI</name>
<evidence type="ECO:0000259" key="15">
    <source>
        <dbReference type="PROSITE" id="PS50071"/>
    </source>
</evidence>
<feature type="DNA-binding region" description="Homeobox" evidence="10">
    <location>
        <begin position="227"/>
        <end position="286"/>
    </location>
</feature>
<keyword evidence="5 11" id="KW-0440">LIM domain</keyword>
<dbReference type="Gene3D" id="1.10.10.60">
    <property type="entry name" value="Homeodomain-like"/>
    <property type="match status" value="1"/>
</dbReference>
<keyword evidence="6 10" id="KW-0238">DNA-binding</keyword>
<evidence type="ECO:0000256" key="11">
    <source>
        <dbReference type="PROSITE-ProRule" id="PRU00125"/>
    </source>
</evidence>
<dbReference type="RefSeq" id="XP_013879385.1">
    <property type="nucleotide sequence ID" value="XM_014023931.1"/>
</dbReference>
<dbReference type="CDD" id="cd00086">
    <property type="entry name" value="homeodomain"/>
    <property type="match status" value="1"/>
</dbReference>
<dbReference type="GeneID" id="106528696"/>
<dbReference type="PROSITE" id="PS00478">
    <property type="entry name" value="LIM_DOMAIN_1"/>
    <property type="match status" value="2"/>
</dbReference>
<keyword evidence="16" id="KW-1185">Reference proteome</keyword>
<keyword evidence="7 10" id="KW-0371">Homeobox</keyword>
<feature type="domain" description="LIM zinc-binding" evidence="14">
    <location>
        <begin position="54"/>
        <end position="115"/>
    </location>
</feature>
<feature type="compositionally biased region" description="Polar residues" evidence="13">
    <location>
        <begin position="186"/>
        <end position="198"/>
    </location>
</feature>
<feature type="compositionally biased region" description="Basic and acidic residues" evidence="13">
    <location>
        <begin position="212"/>
        <end position="221"/>
    </location>
</feature>
<keyword evidence="2 11" id="KW-0479">Metal-binding</keyword>
<evidence type="ECO:0000256" key="9">
    <source>
        <dbReference type="ARBA" id="ARBA00040534"/>
    </source>
</evidence>
<evidence type="ECO:0000313" key="17">
    <source>
        <dbReference type="RefSeq" id="XP_013879385.1"/>
    </source>
</evidence>
<dbReference type="FunFam" id="1.10.10.60:FF:000027">
    <property type="entry name" value="LIM/homeobox protein Lhx9"/>
    <property type="match status" value="1"/>
</dbReference>
<keyword evidence="8 10" id="KW-0539">Nucleus</keyword>
<evidence type="ECO:0000256" key="10">
    <source>
        <dbReference type="PROSITE-ProRule" id="PRU00108"/>
    </source>
</evidence>
<dbReference type="InterPro" id="IPR001781">
    <property type="entry name" value="Znf_LIM"/>
</dbReference>
<dbReference type="InterPro" id="IPR009057">
    <property type="entry name" value="Homeodomain-like_sf"/>
</dbReference>
<dbReference type="Proteomes" id="UP000192220">
    <property type="component" value="Unplaced"/>
</dbReference>
<dbReference type="PROSITE" id="PS00027">
    <property type="entry name" value="HOMEOBOX_1"/>
    <property type="match status" value="1"/>
</dbReference>
<sequence length="400" mass="43860">MMSPDDRVLEDLLYGSDLGDKTEDMELGGVPAQVEAEAAAAENVPTAVSIQEPMICGGCGEQVCDRFFLLAAGRVWHGACLRCSQCHCELQTQPSLYWRDGTIYCQQDYCRLFGGGQCARCFQPIPPTALVMRSGELTFHPHCFSCQECDVKLMPGNLYFMQGPNLYCQSHYTLSHGDGGNMALTDPSQPNLNEGQNQVSGEGEESVSSPEPRLEDREAGGRTRRRTKRIRTCFRSEQLRALETYFAQKHNPDGKDWTCLAHKTGLPKRVLQVWFQNARAKLRRSLNSEDSQVSSPSRAAALAAASSTPACSPSDQPQPFPTSTIDQLQLSQLTAPISEPSLSPVLNPPSYQLLQSPAFFLDYDSQSAPGCISSLEPIGDFGEAAGAVERNTDTFEAHYS</sequence>
<dbReference type="Gene3D" id="2.10.110.10">
    <property type="entry name" value="Cysteine Rich Protein"/>
    <property type="match status" value="2"/>
</dbReference>
<dbReference type="Pfam" id="PF00412">
    <property type="entry name" value="LIM"/>
    <property type="match status" value="2"/>
</dbReference>
<evidence type="ECO:0000256" key="5">
    <source>
        <dbReference type="ARBA" id="ARBA00023038"/>
    </source>
</evidence>
<dbReference type="GO" id="GO:0000977">
    <property type="term" value="F:RNA polymerase II transcription regulatory region sequence-specific DNA binding"/>
    <property type="evidence" value="ECO:0007669"/>
    <property type="project" value="TreeGrafter"/>
</dbReference>
<proteinExistence type="predicted"/>
<keyword evidence="4 11" id="KW-0862">Zinc</keyword>
<evidence type="ECO:0000256" key="13">
    <source>
        <dbReference type="SAM" id="MobiDB-lite"/>
    </source>
</evidence>
<feature type="domain" description="LIM zinc-binding" evidence="14">
    <location>
        <begin position="116"/>
        <end position="178"/>
    </location>
</feature>
<dbReference type="SUPFAM" id="SSF46689">
    <property type="entry name" value="Homeodomain-like"/>
    <property type="match status" value="1"/>
</dbReference>
<feature type="region of interest" description="Disordered" evidence="13">
    <location>
        <begin position="286"/>
        <end position="323"/>
    </location>
</feature>
<dbReference type="GO" id="GO:0046872">
    <property type="term" value="F:metal ion binding"/>
    <property type="evidence" value="ECO:0007669"/>
    <property type="project" value="UniProtKB-KW"/>
</dbReference>
<dbReference type="PROSITE" id="PS50071">
    <property type="entry name" value="HOMEOBOX_2"/>
    <property type="match status" value="1"/>
</dbReference>
<evidence type="ECO:0000256" key="7">
    <source>
        <dbReference type="ARBA" id="ARBA00023155"/>
    </source>
</evidence>
<evidence type="ECO:0000259" key="14">
    <source>
        <dbReference type="PROSITE" id="PS50023"/>
    </source>
</evidence>
<keyword evidence="3" id="KW-0677">Repeat</keyword>
<feature type="domain" description="Homeobox" evidence="15">
    <location>
        <begin position="225"/>
        <end position="285"/>
    </location>
</feature>
<dbReference type="SUPFAM" id="SSF57716">
    <property type="entry name" value="Glucocorticoid receptor-like (DNA-binding domain)"/>
    <property type="match status" value="2"/>
</dbReference>
<accession>A0A2I4CHB5</accession>